<comment type="caution">
    <text evidence="11">The sequence shown here is derived from an EMBL/GenBank/DDBJ whole genome shotgun (WGS) entry which is preliminary data.</text>
</comment>
<dbReference type="InterPro" id="IPR047575">
    <property type="entry name" value="Sm"/>
</dbReference>
<dbReference type="GO" id="GO:0046540">
    <property type="term" value="C:U4/U6 x U5 tri-snRNP complex"/>
    <property type="evidence" value="ECO:0007669"/>
    <property type="project" value="UniProtKB-UniRule"/>
</dbReference>
<organism evidence="11 12">
    <name type="scientific">Diaporthe ampelina</name>
    <dbReference type="NCBI Taxonomy" id="1214573"/>
    <lineage>
        <taxon>Eukaryota</taxon>
        <taxon>Fungi</taxon>
        <taxon>Dikarya</taxon>
        <taxon>Ascomycota</taxon>
        <taxon>Pezizomycotina</taxon>
        <taxon>Sordariomycetes</taxon>
        <taxon>Sordariomycetidae</taxon>
        <taxon>Diaporthales</taxon>
        <taxon>Diaporthaceae</taxon>
        <taxon>Diaporthe</taxon>
    </lineage>
</organism>
<comment type="subcellular location">
    <subcellularLocation>
        <location evidence="1 9">Nucleus</location>
    </subcellularLocation>
</comment>
<evidence type="ECO:0000256" key="4">
    <source>
        <dbReference type="ARBA" id="ARBA00022728"/>
    </source>
</evidence>
<keyword evidence="6 9" id="KW-0508">mRNA splicing</keyword>
<keyword evidence="5 9" id="KW-0694">RNA-binding</keyword>
<dbReference type="PANTHER" id="PTHR15588:SF9">
    <property type="entry name" value="U6 SNRNA-ASSOCIATED SM-LIKE PROTEIN LSM8"/>
    <property type="match status" value="1"/>
</dbReference>
<keyword evidence="12" id="KW-1185">Reference proteome</keyword>
<name>A0A0G2IAX5_9PEZI</name>
<keyword evidence="7 9" id="KW-0539">Nucleus</keyword>
<dbReference type="GO" id="GO:0005688">
    <property type="term" value="C:U6 snRNP"/>
    <property type="evidence" value="ECO:0007669"/>
    <property type="project" value="UniProtKB-UniRule"/>
</dbReference>
<evidence type="ECO:0000313" key="12">
    <source>
        <dbReference type="Proteomes" id="UP000034680"/>
    </source>
</evidence>
<reference evidence="11 12" key="1">
    <citation type="submission" date="2015-05" db="EMBL/GenBank/DDBJ databases">
        <title>Distinctive expansion of gene families associated with plant cell wall degradation and secondary metabolism in the genomes of grapevine trunk pathogens.</title>
        <authorList>
            <person name="Lawrence D.P."/>
            <person name="Travadon R."/>
            <person name="Rolshausen P.E."/>
            <person name="Baumgartner K."/>
        </authorList>
    </citation>
    <scope>NUCLEOTIDE SEQUENCE [LARGE SCALE GENOMIC DNA]</scope>
    <source>
        <strain evidence="11">DA912</strain>
    </source>
</reference>
<dbReference type="SMART" id="SM00651">
    <property type="entry name" value="Sm"/>
    <property type="match status" value="1"/>
</dbReference>
<dbReference type="Pfam" id="PF01423">
    <property type="entry name" value="LSM"/>
    <property type="match status" value="1"/>
</dbReference>
<dbReference type="InterPro" id="IPR034103">
    <property type="entry name" value="Lsm8"/>
</dbReference>
<dbReference type="PANTHER" id="PTHR15588">
    <property type="entry name" value="LSM1"/>
    <property type="match status" value="1"/>
</dbReference>
<dbReference type="InterPro" id="IPR001163">
    <property type="entry name" value="Sm_dom_euk/arc"/>
</dbReference>
<evidence type="ECO:0000256" key="2">
    <source>
        <dbReference type="ARBA" id="ARBA00006850"/>
    </source>
</evidence>
<dbReference type="STRING" id="1214573.A0A0G2IAX5"/>
<dbReference type="EMBL" id="LCUC01000106">
    <property type="protein sequence ID" value="KKY36855.1"/>
    <property type="molecule type" value="Genomic_DNA"/>
</dbReference>
<dbReference type="InterPro" id="IPR010920">
    <property type="entry name" value="LSM_dom_sf"/>
</dbReference>
<reference evidence="11 12" key="2">
    <citation type="submission" date="2015-05" db="EMBL/GenBank/DDBJ databases">
        <authorList>
            <person name="Morales-Cruz A."/>
            <person name="Amrine K.C."/>
            <person name="Cantu D."/>
        </authorList>
    </citation>
    <scope>NUCLEOTIDE SEQUENCE [LARGE SCALE GENOMIC DNA]</scope>
    <source>
        <strain evidence="11">DA912</strain>
    </source>
</reference>
<sequence length="98" mass="10614">MSLQQYLEKKVTIITADSRTLIGTLISADNQTNLVLQNAVERVIRPVEDPEPSVEVPLGLYIVRGDNVCLVGVVDEELDNSIDWTAVKGAAIGGIKHS</sequence>
<dbReference type="AlphaFoldDB" id="A0A0G2IAX5"/>
<dbReference type="FunFam" id="2.30.30.100:FF:000027">
    <property type="entry name" value="U6 snRNA-associated Sm-like protein LSm8"/>
    <property type="match status" value="1"/>
</dbReference>
<evidence type="ECO:0000256" key="5">
    <source>
        <dbReference type="ARBA" id="ARBA00022884"/>
    </source>
</evidence>
<comment type="function">
    <text evidence="9">Plays role in pre-mRNA splicing as component of the U4/U6-U5 tri-snRNP complex that is involved in spliceosome assembly, and as component of the precatalytic spliceosome (spliceosome B complex). The heptameric LSM2-8 complex binds specifically to the 3'-terminal U-tract of U6 snRNA.</text>
</comment>
<dbReference type="OrthoDB" id="422364at2759"/>
<dbReference type="CDD" id="cd01727">
    <property type="entry name" value="LSm8"/>
    <property type="match status" value="1"/>
</dbReference>
<dbReference type="Proteomes" id="UP000034680">
    <property type="component" value="Unassembled WGS sequence"/>
</dbReference>
<proteinExistence type="inferred from homology"/>
<dbReference type="PROSITE" id="PS52002">
    <property type="entry name" value="SM"/>
    <property type="match status" value="1"/>
</dbReference>
<evidence type="ECO:0000256" key="9">
    <source>
        <dbReference type="RuleBase" id="RU365048"/>
    </source>
</evidence>
<keyword evidence="4 9" id="KW-0747">Spliceosome</keyword>
<evidence type="ECO:0000259" key="10">
    <source>
        <dbReference type="PROSITE" id="PS52002"/>
    </source>
</evidence>
<dbReference type="SUPFAM" id="SSF50182">
    <property type="entry name" value="Sm-like ribonucleoproteins"/>
    <property type="match status" value="1"/>
</dbReference>
<dbReference type="GO" id="GO:0000398">
    <property type="term" value="P:mRNA splicing, via spliceosome"/>
    <property type="evidence" value="ECO:0007669"/>
    <property type="project" value="UniProtKB-UniRule"/>
</dbReference>
<dbReference type="GO" id="GO:0003729">
    <property type="term" value="F:mRNA binding"/>
    <property type="evidence" value="ECO:0007669"/>
    <property type="project" value="TreeGrafter"/>
</dbReference>
<gene>
    <name evidence="9" type="primary">LSM8</name>
    <name evidence="11" type="ORF">UCDDA912_g03209</name>
</gene>
<evidence type="ECO:0000256" key="8">
    <source>
        <dbReference type="ARBA" id="ARBA00023274"/>
    </source>
</evidence>
<evidence type="ECO:0000313" key="11">
    <source>
        <dbReference type="EMBL" id="KKY36855.1"/>
    </source>
</evidence>
<comment type="subunit">
    <text evidence="9">LSm subunits form a heteromer with a doughnut shape.</text>
</comment>
<comment type="similarity">
    <text evidence="2 9">Belongs to the snRNP Sm proteins family.</text>
</comment>
<accession>A0A0G2IAX5</accession>
<feature type="domain" description="Sm" evidence="10">
    <location>
        <begin position="1"/>
        <end position="77"/>
    </location>
</feature>
<keyword evidence="3 9" id="KW-0507">mRNA processing</keyword>
<evidence type="ECO:0000256" key="1">
    <source>
        <dbReference type="ARBA" id="ARBA00004123"/>
    </source>
</evidence>
<evidence type="ECO:0000256" key="6">
    <source>
        <dbReference type="ARBA" id="ARBA00023187"/>
    </source>
</evidence>
<evidence type="ECO:0000256" key="3">
    <source>
        <dbReference type="ARBA" id="ARBA00022664"/>
    </source>
</evidence>
<dbReference type="GO" id="GO:0071011">
    <property type="term" value="C:precatalytic spliceosome"/>
    <property type="evidence" value="ECO:0007669"/>
    <property type="project" value="TreeGrafter"/>
</dbReference>
<dbReference type="InterPro" id="IPR044642">
    <property type="entry name" value="PTHR15588"/>
</dbReference>
<protein>
    <recommendedName>
        <fullName evidence="9">LSM2-LSM8 complex subunit LSM8</fullName>
    </recommendedName>
</protein>
<keyword evidence="8 9" id="KW-0687">Ribonucleoprotein</keyword>
<evidence type="ECO:0000256" key="7">
    <source>
        <dbReference type="ARBA" id="ARBA00023242"/>
    </source>
</evidence>
<dbReference type="Gene3D" id="2.30.30.100">
    <property type="match status" value="1"/>
</dbReference>